<keyword evidence="8" id="KW-1185">Reference proteome</keyword>
<evidence type="ECO:0000256" key="5">
    <source>
        <dbReference type="SAM" id="SignalP"/>
    </source>
</evidence>
<evidence type="ECO:0000256" key="2">
    <source>
        <dbReference type="ARBA" id="ARBA00022748"/>
    </source>
</evidence>
<accession>A0A7D4PVY5</accession>
<keyword evidence="4" id="KW-0676">Redox-active center</keyword>
<dbReference type="PROSITE" id="PS51352">
    <property type="entry name" value="THIOREDOXIN_2"/>
    <property type="match status" value="1"/>
</dbReference>
<dbReference type="GO" id="GO:0016491">
    <property type="term" value="F:oxidoreductase activity"/>
    <property type="evidence" value="ECO:0007669"/>
    <property type="project" value="InterPro"/>
</dbReference>
<dbReference type="PANTHER" id="PTHR42852">
    <property type="entry name" value="THIOL:DISULFIDE INTERCHANGE PROTEIN DSBE"/>
    <property type="match status" value="1"/>
</dbReference>
<evidence type="ECO:0000313" key="7">
    <source>
        <dbReference type="EMBL" id="QKJ32008.1"/>
    </source>
</evidence>
<dbReference type="InterPro" id="IPR013740">
    <property type="entry name" value="Redoxin"/>
</dbReference>
<keyword evidence="2" id="KW-0201">Cytochrome c-type biogenesis</keyword>
<evidence type="ECO:0000256" key="4">
    <source>
        <dbReference type="ARBA" id="ARBA00023284"/>
    </source>
</evidence>
<dbReference type="GO" id="GO:0017004">
    <property type="term" value="P:cytochrome complex assembly"/>
    <property type="evidence" value="ECO:0007669"/>
    <property type="project" value="UniProtKB-KW"/>
</dbReference>
<reference evidence="7 8" key="1">
    <citation type="submission" date="2020-05" db="EMBL/GenBank/DDBJ databases">
        <title>Mucilaginibacter mali sp. nov.</title>
        <authorList>
            <person name="Kim H.S."/>
            <person name="Lee K.C."/>
            <person name="Suh M.K."/>
            <person name="Kim J.-S."/>
            <person name="Han K.-I."/>
            <person name="Eom M.K."/>
            <person name="Shin Y.K."/>
            <person name="Lee J.-S."/>
        </authorList>
    </citation>
    <scope>NUCLEOTIDE SEQUENCE [LARGE SCALE GENOMIC DNA]</scope>
    <source>
        <strain evidence="7 8">G2-14</strain>
    </source>
</reference>
<feature type="signal peptide" evidence="5">
    <location>
        <begin position="1"/>
        <end position="18"/>
    </location>
</feature>
<dbReference type="AlphaFoldDB" id="A0A7D4PVY5"/>
<dbReference type="GO" id="GO:0030313">
    <property type="term" value="C:cell envelope"/>
    <property type="evidence" value="ECO:0007669"/>
    <property type="project" value="UniProtKB-SubCell"/>
</dbReference>
<dbReference type="KEGG" id="mmab:HQ865_20310"/>
<name>A0A7D4PVY5_9SPHI</name>
<dbReference type="PANTHER" id="PTHR42852:SF6">
    <property type="entry name" value="THIOL:DISULFIDE INTERCHANGE PROTEIN DSBE"/>
    <property type="match status" value="1"/>
</dbReference>
<dbReference type="Pfam" id="PF08534">
    <property type="entry name" value="Redoxin"/>
    <property type="match status" value="1"/>
</dbReference>
<keyword evidence="5" id="KW-0732">Signal</keyword>
<dbReference type="InterPro" id="IPR013766">
    <property type="entry name" value="Thioredoxin_domain"/>
</dbReference>
<proteinExistence type="predicted"/>
<comment type="subcellular location">
    <subcellularLocation>
        <location evidence="1">Cell envelope</location>
    </subcellularLocation>
</comment>
<organism evidence="7 8">
    <name type="scientific">Mucilaginibacter mali</name>
    <dbReference type="NCBI Taxonomy" id="2740462"/>
    <lineage>
        <taxon>Bacteria</taxon>
        <taxon>Pseudomonadati</taxon>
        <taxon>Bacteroidota</taxon>
        <taxon>Sphingobacteriia</taxon>
        <taxon>Sphingobacteriales</taxon>
        <taxon>Sphingobacteriaceae</taxon>
        <taxon>Mucilaginibacter</taxon>
    </lineage>
</organism>
<dbReference type="InterPro" id="IPR036249">
    <property type="entry name" value="Thioredoxin-like_sf"/>
</dbReference>
<dbReference type="RefSeq" id="WP_173416661.1">
    <property type="nucleotide sequence ID" value="NZ_CP054139.1"/>
</dbReference>
<dbReference type="SUPFAM" id="SSF52833">
    <property type="entry name" value="Thioredoxin-like"/>
    <property type="match status" value="1"/>
</dbReference>
<evidence type="ECO:0000256" key="3">
    <source>
        <dbReference type="ARBA" id="ARBA00023157"/>
    </source>
</evidence>
<evidence type="ECO:0000313" key="8">
    <source>
        <dbReference type="Proteomes" id="UP000505355"/>
    </source>
</evidence>
<protein>
    <submittedName>
        <fullName evidence="7">TlpA family protein disulfide reductase</fullName>
    </submittedName>
</protein>
<dbReference type="CDD" id="cd02966">
    <property type="entry name" value="TlpA_like_family"/>
    <property type="match status" value="1"/>
</dbReference>
<feature type="chain" id="PRO_5028903853" evidence="5">
    <location>
        <begin position="19"/>
        <end position="487"/>
    </location>
</feature>
<dbReference type="InterPro" id="IPR050553">
    <property type="entry name" value="Thioredoxin_ResA/DsbE_sf"/>
</dbReference>
<dbReference type="Proteomes" id="UP000505355">
    <property type="component" value="Chromosome"/>
</dbReference>
<sequence length="487" mass="56037">MKKALLFVLLISAYFANAQTISITATGAANNTLQVNQPVLGYHLPNKRTYQLGAVPTVQVPNTLKTAAFITVIYNERSERVFVEPGQSIQVTITVDGKKQTVDVNGPNTAGSKLLAQLNHPFYQSRARGYSKKDSTMAGMSALIKQDMERELHPFDSLLMFKQISQAFYNVAKRDITYYYAAVKGAIMLEDYAPTTYETKHPLYRPTMHKDIEAAWAGVYKEFPMTEFAAGAPEFYYYAKDYVMWYKIMYPLTKAGKKPEQIYTRENQYDVKYNGINASFDGKLREYLLAMYQYDELIQKDYQLQLVQLYNRFTATYPASVYTVHLTPAVNDIKAYLAKANENFKPDQHLLASNTINSFDELLTNFKGKTVFIDMWATWCGPCKAEFEFNPDLKKYLVANNVQMLYISMDKDEADKQWQEMIKYYDLGGNHVRTTDNLRNDLMKIFWDGKGYAIPRYVIVKDGKIVEKDAKRPADKQKLYDQIGKYL</sequence>
<gene>
    <name evidence="7" type="ORF">HQ865_20310</name>
</gene>
<evidence type="ECO:0000256" key="1">
    <source>
        <dbReference type="ARBA" id="ARBA00004196"/>
    </source>
</evidence>
<keyword evidence="3" id="KW-1015">Disulfide bond</keyword>
<evidence type="ECO:0000259" key="6">
    <source>
        <dbReference type="PROSITE" id="PS51352"/>
    </source>
</evidence>
<feature type="domain" description="Thioredoxin" evidence="6">
    <location>
        <begin position="313"/>
        <end position="487"/>
    </location>
</feature>
<dbReference type="Gene3D" id="3.40.30.10">
    <property type="entry name" value="Glutaredoxin"/>
    <property type="match status" value="1"/>
</dbReference>
<dbReference type="EMBL" id="CP054139">
    <property type="protein sequence ID" value="QKJ32008.1"/>
    <property type="molecule type" value="Genomic_DNA"/>
</dbReference>